<keyword evidence="5" id="KW-1185">Reference proteome</keyword>
<accession>A0A7S3ZZJ5</accession>
<dbReference type="EMBL" id="HBIW01016975">
    <property type="protein sequence ID" value="CAE0699209.1"/>
    <property type="molecule type" value="Transcribed_RNA"/>
</dbReference>
<evidence type="ECO:0000256" key="2">
    <source>
        <dbReference type="SAM" id="Phobius"/>
    </source>
</evidence>
<proteinExistence type="predicted"/>
<dbReference type="EMBL" id="CAKKNE010000002">
    <property type="protein sequence ID" value="CAH0368601.1"/>
    <property type="molecule type" value="Genomic_DNA"/>
</dbReference>
<evidence type="ECO:0000313" key="3">
    <source>
        <dbReference type="EMBL" id="CAE0699209.1"/>
    </source>
</evidence>
<evidence type="ECO:0000313" key="4">
    <source>
        <dbReference type="EMBL" id="CAH0368601.1"/>
    </source>
</evidence>
<feature type="coiled-coil region" evidence="1">
    <location>
        <begin position="379"/>
        <end position="406"/>
    </location>
</feature>
<dbReference type="Proteomes" id="UP000789595">
    <property type="component" value="Unassembled WGS sequence"/>
</dbReference>
<feature type="transmembrane region" description="Helical" evidence="2">
    <location>
        <begin position="434"/>
        <end position="455"/>
    </location>
</feature>
<sequence>MASPTKKPVLLDVNVKRAMPASPPKIAMKLAGRAPSPQKTAQQLFEKLEAAEARRDVELEEKKFKAQAMATMKGTVKSSPTKAEIDEKMKQAQRNHDLRITEKVEQAAQETMKLEQARERRELLEKRSREVAAIQYSAKETDAERRLLGLEIQRETKRLVTNNKREKVYERLAEDRERRAALLDEKLERAAELKGQHDDLTRLRAAATSTCRVAAAQTRRDVDDAERRLHAAAETANKMEDAQRRREIEQLDKVVRAASLGSAAVVTAARRRLRDTDQQMETGARNLEIKLTGAELERRRKLEDVAAKARATGTARVEAAAQERKYREDRAEMDAEYRRNQARLASSRAEDAKMLVAGKASMANAEKMRRRQEKEKMESDFCEETRAKLDAKLQDAEKRVEQEGLRLRTKYQGVRRETPPPSDGPGNYFAEHGVLIGGCVAGGLAAVFALSRVLARFS</sequence>
<evidence type="ECO:0000256" key="1">
    <source>
        <dbReference type="SAM" id="Coils"/>
    </source>
</evidence>
<keyword evidence="2" id="KW-0472">Membrane</keyword>
<dbReference type="AlphaFoldDB" id="A0A7S3ZZJ5"/>
<organism evidence="3">
    <name type="scientific">Pelagomonas calceolata</name>
    <dbReference type="NCBI Taxonomy" id="35677"/>
    <lineage>
        <taxon>Eukaryota</taxon>
        <taxon>Sar</taxon>
        <taxon>Stramenopiles</taxon>
        <taxon>Ochrophyta</taxon>
        <taxon>Pelagophyceae</taxon>
        <taxon>Pelagomonadales</taxon>
        <taxon>Pelagomonadaceae</taxon>
        <taxon>Pelagomonas</taxon>
    </lineage>
</organism>
<name>A0A7S3ZZJ5_9STRA</name>
<reference evidence="4" key="2">
    <citation type="submission" date="2021-11" db="EMBL/GenBank/DDBJ databases">
        <authorList>
            <consortium name="Genoscope - CEA"/>
            <person name="William W."/>
        </authorList>
    </citation>
    <scope>NUCLEOTIDE SEQUENCE</scope>
</reference>
<keyword evidence="1" id="KW-0175">Coiled coil</keyword>
<protein>
    <submittedName>
        <fullName evidence="3">Uncharacterized protein</fullName>
    </submittedName>
</protein>
<feature type="coiled-coil region" evidence="1">
    <location>
        <begin position="100"/>
        <end position="134"/>
    </location>
</feature>
<feature type="coiled-coil region" evidence="1">
    <location>
        <begin position="173"/>
        <end position="252"/>
    </location>
</feature>
<evidence type="ECO:0000313" key="5">
    <source>
        <dbReference type="Proteomes" id="UP000789595"/>
    </source>
</evidence>
<gene>
    <name evidence="3" type="ORF">PCAL00307_LOCUS14645</name>
    <name evidence="4" type="ORF">PECAL_2P16720</name>
</gene>
<keyword evidence="2" id="KW-1133">Transmembrane helix</keyword>
<keyword evidence="2" id="KW-0812">Transmembrane</keyword>
<reference evidence="3" key="1">
    <citation type="submission" date="2021-01" db="EMBL/GenBank/DDBJ databases">
        <authorList>
            <person name="Corre E."/>
            <person name="Pelletier E."/>
            <person name="Niang G."/>
            <person name="Scheremetjew M."/>
            <person name="Finn R."/>
            <person name="Kale V."/>
            <person name="Holt S."/>
            <person name="Cochrane G."/>
            <person name="Meng A."/>
            <person name="Brown T."/>
            <person name="Cohen L."/>
        </authorList>
    </citation>
    <scope>NUCLEOTIDE SEQUENCE</scope>
    <source>
        <strain evidence="3">CCMP1756</strain>
    </source>
</reference>